<dbReference type="Proteomes" id="UP000053342">
    <property type="component" value="Unassembled WGS sequence"/>
</dbReference>
<dbReference type="AlphaFoldDB" id="A0A0D2DZV6"/>
<dbReference type="VEuPathDB" id="FungiDB:PV06_00697"/>
<proteinExistence type="predicted"/>
<protein>
    <recommendedName>
        <fullName evidence="4">NADH-ubiquinone oxidoreductase 17.8 kDa subunit, mitochondrial</fullName>
    </recommendedName>
</protein>
<dbReference type="GO" id="GO:0005739">
    <property type="term" value="C:mitochondrion"/>
    <property type="evidence" value="ECO:0007669"/>
    <property type="project" value="InterPro"/>
</dbReference>
<keyword evidence="3" id="KW-1185">Reference proteome</keyword>
<feature type="compositionally biased region" description="Basic residues" evidence="1">
    <location>
        <begin position="14"/>
        <end position="26"/>
    </location>
</feature>
<evidence type="ECO:0008006" key="4">
    <source>
        <dbReference type="Google" id="ProtNLM"/>
    </source>
</evidence>
<dbReference type="GeneID" id="27352771"/>
<dbReference type="InterPro" id="IPR034444">
    <property type="entry name" value="Nuo17.8"/>
</dbReference>
<dbReference type="PANTHER" id="PTHR42100:SF1">
    <property type="entry name" value="OXIDOREDUCTASE 178 KDA SUBUNIT, PUTATIVE (AFU_ORTHOLOGUE AFUA_8G04320)-RELATED"/>
    <property type="match status" value="1"/>
</dbReference>
<dbReference type="RefSeq" id="XP_016268286.1">
    <property type="nucleotide sequence ID" value="XM_016401233.1"/>
</dbReference>
<sequence>MTLFSRGARAAARPLRRSLQHQTRRNAGHEAGHGHGHGHTGPKESAFHVDIGSGNESLSRGFYFSLALIPFAYAVYSISSSPNDNAISRLVKQYEDNKKADETNNVVYMTMLEQAASDRQLFAATARDDSGPTLRYPESFNVGSPYNVSAGRGSADLSALAKFYQEESKEAERVRVERLKRNNGVSAYD</sequence>
<feature type="compositionally biased region" description="Low complexity" evidence="1">
    <location>
        <begin position="1"/>
        <end position="13"/>
    </location>
</feature>
<dbReference type="STRING" id="215243.A0A0D2DZV6"/>
<reference evidence="2 3" key="1">
    <citation type="submission" date="2015-01" db="EMBL/GenBank/DDBJ databases">
        <title>The Genome Sequence of Exophiala oligosperma CBS72588.</title>
        <authorList>
            <consortium name="The Broad Institute Genomics Platform"/>
            <person name="Cuomo C."/>
            <person name="de Hoog S."/>
            <person name="Gorbushina A."/>
            <person name="Stielow B."/>
            <person name="Teixiera M."/>
            <person name="Abouelleil A."/>
            <person name="Chapman S.B."/>
            <person name="Priest M."/>
            <person name="Young S.K."/>
            <person name="Wortman J."/>
            <person name="Nusbaum C."/>
            <person name="Birren B."/>
        </authorList>
    </citation>
    <scope>NUCLEOTIDE SEQUENCE [LARGE SCALE GENOMIC DNA]</scope>
    <source>
        <strain evidence="2 3">CBS 72588</strain>
    </source>
</reference>
<organism evidence="2 3">
    <name type="scientific">Exophiala oligosperma</name>
    <dbReference type="NCBI Taxonomy" id="215243"/>
    <lineage>
        <taxon>Eukaryota</taxon>
        <taxon>Fungi</taxon>
        <taxon>Dikarya</taxon>
        <taxon>Ascomycota</taxon>
        <taxon>Pezizomycotina</taxon>
        <taxon>Eurotiomycetes</taxon>
        <taxon>Chaetothyriomycetidae</taxon>
        <taxon>Chaetothyriales</taxon>
        <taxon>Herpotrichiellaceae</taxon>
        <taxon>Exophiala</taxon>
    </lineage>
</organism>
<accession>A0A0D2DZV6</accession>
<evidence type="ECO:0000313" key="3">
    <source>
        <dbReference type="Proteomes" id="UP000053342"/>
    </source>
</evidence>
<feature type="region of interest" description="Disordered" evidence="1">
    <location>
        <begin position="1"/>
        <end position="48"/>
    </location>
</feature>
<evidence type="ECO:0000256" key="1">
    <source>
        <dbReference type="SAM" id="MobiDB-lite"/>
    </source>
</evidence>
<dbReference type="EMBL" id="KN847332">
    <property type="protein sequence ID" value="KIW48070.1"/>
    <property type="molecule type" value="Genomic_DNA"/>
</dbReference>
<dbReference type="HOGENOM" id="CLU_095735_1_1_1"/>
<dbReference type="OrthoDB" id="2120038at2759"/>
<evidence type="ECO:0000313" key="2">
    <source>
        <dbReference type="EMBL" id="KIW48070.1"/>
    </source>
</evidence>
<name>A0A0D2DZV6_9EURO</name>
<gene>
    <name evidence="2" type="ORF">PV06_00697</name>
</gene>
<dbReference type="PANTHER" id="PTHR42100">
    <property type="entry name" value="OXIDOREDUCTASE 178 KDA SUBUNIT, PUTATIVE (AFU_ORTHOLOGUE AFUA_8G04320)-RELATED"/>
    <property type="match status" value="1"/>
</dbReference>